<dbReference type="Gene3D" id="1.25.10.10">
    <property type="entry name" value="Leucine-rich Repeat Variant"/>
    <property type="match status" value="1"/>
</dbReference>
<evidence type="ECO:0000313" key="1">
    <source>
        <dbReference type="EMBL" id="KAF8758579.1"/>
    </source>
</evidence>
<reference evidence="1" key="1">
    <citation type="submission" date="2020-09" db="EMBL/GenBank/DDBJ databases">
        <title>Comparative genome analyses of four rice-infecting Rhizoctonia solani isolates reveal extensive enrichment of homogalacturonan modification genes.</title>
        <authorList>
            <person name="Lee D.-Y."/>
            <person name="Jeon J."/>
            <person name="Kim K.-T."/>
            <person name="Cheong K."/>
            <person name="Song H."/>
            <person name="Choi G."/>
            <person name="Ko J."/>
            <person name="Opiyo S.O."/>
            <person name="Zuo S."/>
            <person name="Madhav S."/>
            <person name="Lee Y.-H."/>
            <person name="Wang G.-L."/>
        </authorList>
    </citation>
    <scope>NUCLEOTIDE SEQUENCE</scope>
    <source>
        <strain evidence="1">AG1-IA B2</strain>
    </source>
</reference>
<comment type="caution">
    <text evidence="1">The sequence shown here is derived from an EMBL/GenBank/DDBJ whole genome shotgun (WGS) entry which is preliminary data.</text>
</comment>
<proteinExistence type="predicted"/>
<sequence length="854" mass="92796">MEERSLSFTSSWSVVVDFCYVLSHNRAGARQTGNNMGTLLRPAVRARSYLYAYFFQVGRDWLVYGSDRRLIAQCGSIASSHHGLTFANSLILLPHQLQPPSDAMADANVENVEEHLQAIFSQSKNDTPDLKQAGDAFQAIANTLRLPTAAPTRDELGKSELPEALVSFWKSAIPDTNSRPTGAARTCILELLRVAANLCNDNDPNRQRLLDVGLLQLLLPMLSAYSQEGIELELEDLKVTKTSLGAVFMRLVRFIIDTLRTKLIEMDAPLIVLKLSNEIYEVGSWTKTISGDEEPESWTWRSGLSGWTRRLLESLLELGRVRSEPTPKFGPSVLPYLLKPLDIFSSQGSRTPTATHNSTSKSTEASPPDLIAADLEALEASCTLLESLALDSEVIRLAIASDANLLRIILRFIEFAQPLPEWRTNGSTGKDNAKWDKKVGLCKGAVIKALVTVAGEDRAISSLWDDTKLDGGNQAAPGGWFVAAMLTWIKQYRNVDPSDARDDLVICATLTLGNLARRDDYCVALVAPPSSIVPDLVPFITPVTDMKVKHGVLGLLKHLAQPVPNKMVLGDAGVLEALSASGVWDSESDRAEAVQASAVGIAKHLCLSNVSNTLRLVLPPPTAQPATPAVASPVIDDDDDEPSGMDQVINLSQRSDTVALKSEAARVLVNAVKSLWSPAGPEESIAVSAGQRKRAIRRLSNRQSTRALAELVGRSRKYPVLLNEGIVALTLLGSQHHGAPYVISAYDRALDVPMAVVTGNKSSVEEGGTLQHPKLIDMLSIILKNEDKVFPPQLRANVCTLFASVSSLDAPALRIIEKVKRTIKPILSDIVAADKEEPVVQTAAKKILDTWAES</sequence>
<dbReference type="PANTHER" id="PTHR10957">
    <property type="entry name" value="RAP1 GTPASE-GDP DISSOCIATION STIMULATOR 1"/>
    <property type="match status" value="1"/>
</dbReference>
<protein>
    <submittedName>
        <fullName evidence="1">Small GTPase mediated signal transduction</fullName>
    </submittedName>
</protein>
<dbReference type="SUPFAM" id="SSF48371">
    <property type="entry name" value="ARM repeat"/>
    <property type="match status" value="1"/>
</dbReference>
<evidence type="ECO:0000313" key="2">
    <source>
        <dbReference type="Proteomes" id="UP000614334"/>
    </source>
</evidence>
<dbReference type="AlphaFoldDB" id="A0A8H7IIA7"/>
<gene>
    <name evidence="1" type="ORF">RHS01_02495</name>
</gene>
<dbReference type="GO" id="GO:0005085">
    <property type="term" value="F:guanyl-nucleotide exchange factor activity"/>
    <property type="evidence" value="ECO:0007669"/>
    <property type="project" value="InterPro"/>
</dbReference>
<name>A0A8H7IIA7_9AGAM</name>
<dbReference type="InterPro" id="IPR040144">
    <property type="entry name" value="RAP1GDS1"/>
</dbReference>
<dbReference type="Proteomes" id="UP000614334">
    <property type="component" value="Unassembled WGS sequence"/>
</dbReference>
<dbReference type="InterPro" id="IPR016024">
    <property type="entry name" value="ARM-type_fold"/>
</dbReference>
<dbReference type="EMBL" id="JACYCF010000003">
    <property type="protein sequence ID" value="KAF8758579.1"/>
    <property type="molecule type" value="Genomic_DNA"/>
</dbReference>
<accession>A0A8H7IIA7</accession>
<dbReference type="InterPro" id="IPR011989">
    <property type="entry name" value="ARM-like"/>
</dbReference>
<organism evidence="1 2">
    <name type="scientific">Rhizoctonia solani</name>
    <dbReference type="NCBI Taxonomy" id="456999"/>
    <lineage>
        <taxon>Eukaryota</taxon>
        <taxon>Fungi</taxon>
        <taxon>Dikarya</taxon>
        <taxon>Basidiomycota</taxon>
        <taxon>Agaricomycotina</taxon>
        <taxon>Agaricomycetes</taxon>
        <taxon>Cantharellales</taxon>
        <taxon>Ceratobasidiaceae</taxon>
        <taxon>Rhizoctonia</taxon>
    </lineage>
</organism>